<name>A0AAQ0YVP3_XANPE</name>
<dbReference type="Proteomes" id="UP000289372">
    <property type="component" value="Unassembled WGS sequence"/>
</dbReference>
<comment type="caution">
    <text evidence="1">The sequence shown here is derived from an EMBL/GenBank/DDBJ whole genome shotgun (WGS) entry which is preliminary data.</text>
</comment>
<evidence type="ECO:0000313" key="2">
    <source>
        <dbReference type="Proteomes" id="UP000289372"/>
    </source>
</evidence>
<accession>A0AAQ0YVP3</accession>
<gene>
    <name evidence="1" type="ORF">DB769_15050</name>
</gene>
<dbReference type="AlphaFoldDB" id="A0AAQ0YVP3"/>
<evidence type="ECO:0000313" key="1">
    <source>
        <dbReference type="EMBL" id="RXD52377.1"/>
    </source>
</evidence>
<proteinExistence type="predicted"/>
<organism evidence="1 2">
    <name type="scientific">Xanthomonas perforans</name>
    <dbReference type="NCBI Taxonomy" id="442694"/>
    <lineage>
        <taxon>Bacteria</taxon>
        <taxon>Pseudomonadati</taxon>
        <taxon>Pseudomonadota</taxon>
        <taxon>Gammaproteobacteria</taxon>
        <taxon>Lysobacterales</taxon>
        <taxon>Lysobacteraceae</taxon>
        <taxon>Xanthomonas</taxon>
    </lineage>
</organism>
<dbReference type="EMBL" id="PUUL01000085">
    <property type="protein sequence ID" value="RXD52377.1"/>
    <property type="molecule type" value="Genomic_DNA"/>
</dbReference>
<dbReference type="KEGG" id="xpe:BJD13_21045"/>
<protein>
    <submittedName>
        <fullName evidence="1">Uncharacterized protein</fullName>
    </submittedName>
</protein>
<sequence length="63" mass="6583">MHEVARFNQTFYPYVCVLFSAECAVRRCTAAGEVTVLGTAVGTCVAGLHGSRAGAAVDALPCY</sequence>
<reference evidence="1 2" key="1">
    <citation type="submission" date="2018-02" db="EMBL/GenBank/DDBJ databases">
        <title>Characterization of Xanthomonas diversity in transplant houses and field plants.</title>
        <authorList>
            <person name="Abrahamian P."/>
            <person name="Timilsina S."/>
            <person name="Minsavage G.V."/>
            <person name="Goss E.M."/>
            <person name="Jones J.B."/>
            <person name="Vallad G.E."/>
        </authorList>
    </citation>
    <scope>NUCLEOTIDE SEQUENCE [LARGE SCALE GENOMIC DNA]</scope>
    <source>
        <strain evidence="1 2">GEV2132</strain>
    </source>
</reference>